<dbReference type="Pfam" id="PF04468">
    <property type="entry name" value="PSP1"/>
    <property type="match status" value="1"/>
</dbReference>
<organism evidence="2 3">
    <name type="scientific">Metschnikowia bicuspidata</name>
    <dbReference type="NCBI Taxonomy" id="27322"/>
    <lineage>
        <taxon>Eukaryota</taxon>
        <taxon>Fungi</taxon>
        <taxon>Dikarya</taxon>
        <taxon>Ascomycota</taxon>
        <taxon>Saccharomycotina</taxon>
        <taxon>Pichiomycetes</taxon>
        <taxon>Metschnikowiaceae</taxon>
        <taxon>Metschnikowia</taxon>
    </lineage>
</organism>
<dbReference type="OrthoDB" id="243127at2759"/>
<reference evidence="3" key="1">
    <citation type="journal article" date="2018" name="Nat. Microbiol.">
        <title>Leveraging single-cell genomics to expand the fungal tree of life.</title>
        <authorList>
            <person name="Ahrendt S.R."/>
            <person name="Quandt C.A."/>
            <person name="Ciobanu D."/>
            <person name="Clum A."/>
            <person name="Salamov A."/>
            <person name="Andreopoulos B."/>
            <person name="Cheng J.F."/>
            <person name="Woyke T."/>
            <person name="Pelin A."/>
            <person name="Henrissat B."/>
            <person name="Reynolds N.K."/>
            <person name="Benny G.L."/>
            <person name="Smith M.E."/>
            <person name="James T.Y."/>
            <person name="Grigoriev I.V."/>
        </authorList>
    </citation>
    <scope>NUCLEOTIDE SEQUENCE [LARGE SCALE GENOMIC DNA]</scope>
    <source>
        <strain evidence="3">Baker2002</strain>
    </source>
</reference>
<accession>A0A4P9ZDY5</accession>
<feature type="domain" description="PSP1 C-terminal" evidence="1">
    <location>
        <begin position="510"/>
        <end position="612"/>
    </location>
</feature>
<protein>
    <recommendedName>
        <fullName evidence="1">PSP1 C-terminal domain-containing protein</fullName>
    </recommendedName>
</protein>
<gene>
    <name evidence="2" type="ORF">METBISCDRAFT_22799</name>
</gene>
<evidence type="ECO:0000259" key="1">
    <source>
        <dbReference type="PROSITE" id="PS51411"/>
    </source>
</evidence>
<dbReference type="AlphaFoldDB" id="A0A4P9ZDY5"/>
<proteinExistence type="predicted"/>
<dbReference type="Proteomes" id="UP000268321">
    <property type="component" value="Unassembled WGS sequence"/>
</dbReference>
<evidence type="ECO:0000313" key="3">
    <source>
        <dbReference type="Proteomes" id="UP000268321"/>
    </source>
</evidence>
<dbReference type="PANTHER" id="PTHR43830">
    <property type="entry name" value="PROTEIN PSP1"/>
    <property type="match status" value="1"/>
</dbReference>
<dbReference type="GO" id="GO:0005737">
    <property type="term" value="C:cytoplasm"/>
    <property type="evidence" value="ECO:0007669"/>
    <property type="project" value="TreeGrafter"/>
</dbReference>
<evidence type="ECO:0000313" key="2">
    <source>
        <dbReference type="EMBL" id="RKP31013.1"/>
    </source>
</evidence>
<dbReference type="InterPro" id="IPR047767">
    <property type="entry name" value="PSP1-like"/>
</dbReference>
<name>A0A4P9ZDY5_9ASCO</name>
<dbReference type="PANTHER" id="PTHR43830:SF3">
    <property type="entry name" value="PROTEIN PSP1"/>
    <property type="match status" value="1"/>
</dbReference>
<dbReference type="EMBL" id="ML004448">
    <property type="protein sequence ID" value="RKP31013.1"/>
    <property type="molecule type" value="Genomic_DNA"/>
</dbReference>
<sequence length="711" mass="78459">MFGSSSQSEKFSVSGNSVRRGSLYESRVWGTGLSPPQKHYSVDFSVLDPSPDSLYLPNGPATGLAAQKYINSHVQGLQQVRSGIESAMRDPDVRRNSFFLGDESGSPLEYSAPLANPVLGPDQNANISVNVVNPNFNFHGLRTRAFSDASSMQSTNTALSAEFSSPLAASSGCPQTSPIMPYAAPKFPPAGHYPSVSGAFGSNMGFQPNQGLVGEAEDRHFTYKPPNAGSMTISFPPAAARSGPLMAFQRVLGQPPVAHPDEQFWYWNGLPHSAWNASANNENSFQTSTDSFQQNPAFCRYSCCDMYQPALAGPMKHSQSQKTYNPPVHGHKNPASVNSKAIQIVDEKTLLAVDQYFTQDVHQRVKISAEFFAQRCIEDQKYLEDQYQLPQYPLDSPVRSLKLVLVCFKAGRLDVFYLPEEKHNLRSIKVGDLIIVEADRGRDLGKVSQMNITVDQARLLKLLQFLEQLVALNERGTGELTLAAFHHGPHGTKGGGEGVYFAPPTLYCPKPIISLALRAEMLLILNKIHDEEKACRLSLAKIASTLNQLNAGETKGTLTLAELNQMRLIDAEYQFDRRKLIFYYSTCKRIDFRDLVRELFRIYKTRIWMCAVNGISYQPAYKKAPAKQQFAWSAETLASERPERRMSAQLASPLMNAPDASYFGADAAGPDYDDIPRNFCDARSACTEESPSRGGSGESLVLKSLVDTLNN</sequence>
<dbReference type="PROSITE" id="PS51411">
    <property type="entry name" value="PSP1_C"/>
    <property type="match status" value="1"/>
</dbReference>
<dbReference type="InterPro" id="IPR007557">
    <property type="entry name" value="PSP1_C"/>
</dbReference>
<keyword evidence="3" id="KW-1185">Reference proteome</keyword>